<accession>A0AAD8IRR2</accession>
<name>A0AAD8IRR2_9APIA</name>
<feature type="region of interest" description="Disordered" evidence="1">
    <location>
        <begin position="112"/>
        <end position="147"/>
    </location>
</feature>
<dbReference type="AlphaFoldDB" id="A0AAD8IRR2"/>
<reference evidence="2" key="2">
    <citation type="submission" date="2023-05" db="EMBL/GenBank/DDBJ databases">
        <authorList>
            <person name="Schelkunov M.I."/>
        </authorList>
    </citation>
    <scope>NUCLEOTIDE SEQUENCE</scope>
    <source>
        <strain evidence="2">Hsosn_3</strain>
        <tissue evidence="2">Leaf</tissue>
    </source>
</reference>
<dbReference type="Proteomes" id="UP001237642">
    <property type="component" value="Unassembled WGS sequence"/>
</dbReference>
<reference evidence="2" key="1">
    <citation type="submission" date="2023-02" db="EMBL/GenBank/DDBJ databases">
        <title>Genome of toxic invasive species Heracleum sosnowskyi carries increased number of genes despite the absence of recent whole-genome duplications.</title>
        <authorList>
            <person name="Schelkunov M."/>
            <person name="Shtratnikova V."/>
            <person name="Makarenko M."/>
            <person name="Klepikova A."/>
            <person name="Omelchenko D."/>
            <person name="Novikova G."/>
            <person name="Obukhova E."/>
            <person name="Bogdanov V."/>
            <person name="Penin A."/>
            <person name="Logacheva M."/>
        </authorList>
    </citation>
    <scope>NUCLEOTIDE SEQUENCE</scope>
    <source>
        <strain evidence="2">Hsosn_3</strain>
        <tissue evidence="2">Leaf</tissue>
    </source>
</reference>
<gene>
    <name evidence="2" type="ORF">POM88_018087</name>
</gene>
<protein>
    <submittedName>
        <fullName evidence="2">Uncharacterized protein</fullName>
    </submittedName>
</protein>
<sequence length="304" mass="35332">MEKSKEDCYLSPPKSMDMDKLEIVFLGFPRGEELLWYSPRDIPTRRLYLSIEGSEEARLEDEAAEREMAFQVNQVVDLVTSNDSYSDDDDEDTLTRRVVVFGLAAPNDELASFIPKDKGRPPRPQPEEKSSKKQKLGHDTTKGKRKMNSAGFSENKIICFVMMMGLRLAWEEQKELIIPETDNWFAFQCYYGKWCEECKYEIYQIQKRREDKNMKIEVIYISHDANRLAIYLAENGGETREYIHITKKPFGKVIEIWYEEIGLGSPRIRIIRKADEEGPEMLSLVASVDYEGFASVYVHCLVFN</sequence>
<evidence type="ECO:0000313" key="2">
    <source>
        <dbReference type="EMBL" id="KAK1389909.1"/>
    </source>
</evidence>
<dbReference type="EMBL" id="JAUIZM010000004">
    <property type="protein sequence ID" value="KAK1389909.1"/>
    <property type="molecule type" value="Genomic_DNA"/>
</dbReference>
<evidence type="ECO:0000256" key="1">
    <source>
        <dbReference type="SAM" id="MobiDB-lite"/>
    </source>
</evidence>
<proteinExistence type="predicted"/>
<keyword evidence="3" id="KW-1185">Reference proteome</keyword>
<feature type="compositionally biased region" description="Basic and acidic residues" evidence="1">
    <location>
        <begin position="115"/>
        <end position="142"/>
    </location>
</feature>
<organism evidence="2 3">
    <name type="scientific">Heracleum sosnowskyi</name>
    <dbReference type="NCBI Taxonomy" id="360622"/>
    <lineage>
        <taxon>Eukaryota</taxon>
        <taxon>Viridiplantae</taxon>
        <taxon>Streptophyta</taxon>
        <taxon>Embryophyta</taxon>
        <taxon>Tracheophyta</taxon>
        <taxon>Spermatophyta</taxon>
        <taxon>Magnoliopsida</taxon>
        <taxon>eudicotyledons</taxon>
        <taxon>Gunneridae</taxon>
        <taxon>Pentapetalae</taxon>
        <taxon>asterids</taxon>
        <taxon>campanulids</taxon>
        <taxon>Apiales</taxon>
        <taxon>Apiaceae</taxon>
        <taxon>Apioideae</taxon>
        <taxon>apioid superclade</taxon>
        <taxon>Tordylieae</taxon>
        <taxon>Tordyliinae</taxon>
        <taxon>Heracleum</taxon>
    </lineage>
</organism>
<evidence type="ECO:0000313" key="3">
    <source>
        <dbReference type="Proteomes" id="UP001237642"/>
    </source>
</evidence>
<comment type="caution">
    <text evidence="2">The sequence shown here is derived from an EMBL/GenBank/DDBJ whole genome shotgun (WGS) entry which is preliminary data.</text>
</comment>